<dbReference type="Proteomes" id="UP000017048">
    <property type="component" value="Unassembled WGS sequence"/>
</dbReference>
<dbReference type="Pfam" id="PF04480">
    <property type="entry name" value="DUF559"/>
    <property type="match status" value="1"/>
</dbReference>
<dbReference type="eggNOG" id="COG2852">
    <property type="taxonomic scope" value="Bacteria"/>
</dbReference>
<dbReference type="AlphaFoldDB" id="U5EDV8"/>
<dbReference type="Gene3D" id="3.40.960.10">
    <property type="entry name" value="VSR Endonuclease"/>
    <property type="match status" value="1"/>
</dbReference>
<dbReference type="STRING" id="1824.SAMN05444423_103719"/>
<accession>U5EDV8</accession>
<evidence type="ECO:0000259" key="1">
    <source>
        <dbReference type="Pfam" id="PF04480"/>
    </source>
</evidence>
<dbReference type="EMBL" id="BAFO02000025">
    <property type="protein sequence ID" value="GAD84586.1"/>
    <property type="molecule type" value="Genomic_DNA"/>
</dbReference>
<keyword evidence="3" id="KW-1185">Reference proteome</keyword>
<dbReference type="InterPro" id="IPR007569">
    <property type="entry name" value="DUF559"/>
</dbReference>
<comment type="caution">
    <text evidence="2">The sequence shown here is derived from an EMBL/GenBank/DDBJ whole genome shotgun (WGS) entry which is preliminary data.</text>
</comment>
<sequence length="291" mass="31255">MGGFGGAFVGSRAVAAGVLTRWELRHDFERVAHDVYVARGLRLDAVGRAKAAVLWTKGRGVLLGLSASAMLGSKWIDADTPAEIAMPTYRRPPPWIISRQARIPCEDRRDIDGFPVTTPERTAFDLARTLPLRSAVPALDALCRATGLTPSAGRAYAAGHAGARGSVRAGTALSMVDPGAESPPESLTRLLIVTNGLPAPTTQIVVRDRSGGFIARLDMGWSAPRVGVEYDGAHHWTDPTQRTKDIDRAAALADAGWHIVRVSANLLHRRPHVLLDRIYSALATRNAPLDT</sequence>
<dbReference type="SUPFAM" id="SSF52980">
    <property type="entry name" value="Restriction endonuclease-like"/>
    <property type="match status" value="1"/>
</dbReference>
<evidence type="ECO:0000313" key="2">
    <source>
        <dbReference type="EMBL" id="GAD84586.1"/>
    </source>
</evidence>
<name>U5EDV8_NOCAS</name>
<reference evidence="2 3" key="1">
    <citation type="journal article" date="2014" name="BMC Genomics">
        <title>Genome based analysis of type-I polyketide synthase and nonribosomal peptide synthetase gene clusters in seven strains of five representative Nocardia species.</title>
        <authorList>
            <person name="Komaki H."/>
            <person name="Ichikawa N."/>
            <person name="Hosoyama A."/>
            <person name="Takahashi-Nakaguchi A."/>
            <person name="Matsuzawa T."/>
            <person name="Suzuki K."/>
            <person name="Fujita N."/>
            <person name="Gonoi T."/>
        </authorList>
    </citation>
    <scope>NUCLEOTIDE SEQUENCE [LARGE SCALE GENOMIC DNA]</scope>
    <source>
        <strain evidence="2 3">NBRC 15531</strain>
    </source>
</reference>
<organism evidence="2 3">
    <name type="scientific">Nocardia asteroides NBRC 15531</name>
    <dbReference type="NCBI Taxonomy" id="1110697"/>
    <lineage>
        <taxon>Bacteria</taxon>
        <taxon>Bacillati</taxon>
        <taxon>Actinomycetota</taxon>
        <taxon>Actinomycetes</taxon>
        <taxon>Mycobacteriales</taxon>
        <taxon>Nocardiaceae</taxon>
        <taxon>Nocardia</taxon>
    </lineage>
</organism>
<protein>
    <recommendedName>
        <fullName evidence="1">DUF559 domain-containing protein</fullName>
    </recommendedName>
</protein>
<evidence type="ECO:0000313" key="3">
    <source>
        <dbReference type="Proteomes" id="UP000017048"/>
    </source>
</evidence>
<dbReference type="OrthoDB" id="3173471at2"/>
<gene>
    <name evidence="2" type="ORF">NCAST_25_00060</name>
</gene>
<dbReference type="InterPro" id="IPR011335">
    <property type="entry name" value="Restrct_endonuc-II-like"/>
</dbReference>
<feature type="domain" description="DUF559" evidence="1">
    <location>
        <begin position="223"/>
        <end position="282"/>
    </location>
</feature>
<proteinExistence type="predicted"/>